<evidence type="ECO:0000256" key="6">
    <source>
        <dbReference type="ARBA" id="ARBA00022840"/>
    </source>
</evidence>
<evidence type="ECO:0000313" key="12">
    <source>
        <dbReference type="EMBL" id="MBJ6750840.1"/>
    </source>
</evidence>
<dbReference type="InterPro" id="IPR015944">
    <property type="entry name" value="Gly-tRNA-synth_bsu"/>
</dbReference>
<accession>A0ABS0YEU7</accession>
<reference evidence="12 13" key="1">
    <citation type="submission" date="2020-12" db="EMBL/GenBank/DDBJ databases">
        <title>Geomonas sp. Red421, isolated from paddy soil.</title>
        <authorList>
            <person name="Xu Z."/>
            <person name="Zhang Z."/>
            <person name="Masuda Y."/>
            <person name="Itoh H."/>
            <person name="Senoo K."/>
        </authorList>
    </citation>
    <scope>NUCLEOTIDE SEQUENCE [LARGE SCALE GENOMIC DNA]</scope>
    <source>
        <strain evidence="12 13">Red421</strain>
    </source>
</reference>
<dbReference type="GO" id="GO:0004820">
    <property type="term" value="F:glycine-tRNA ligase activity"/>
    <property type="evidence" value="ECO:0007669"/>
    <property type="project" value="UniProtKB-EC"/>
</dbReference>
<comment type="subunit">
    <text evidence="10">Tetramer of two alpha and two beta subunits.</text>
</comment>
<comment type="caution">
    <text evidence="12">The sequence shown here is derived from an EMBL/GenBank/DDBJ whole genome shotgun (WGS) entry which is preliminary data.</text>
</comment>
<evidence type="ECO:0000256" key="10">
    <source>
        <dbReference type="HAMAP-Rule" id="MF_00255"/>
    </source>
</evidence>
<evidence type="ECO:0000256" key="8">
    <source>
        <dbReference type="ARBA" id="ARBA00023146"/>
    </source>
</evidence>
<proteinExistence type="inferred from homology"/>
<keyword evidence="4 10" id="KW-0436">Ligase</keyword>
<dbReference type="InterPro" id="IPR006194">
    <property type="entry name" value="Gly-tRNA-synth_heterodimer"/>
</dbReference>
<gene>
    <name evidence="10" type="primary">glyS</name>
    <name evidence="12" type="ORF">JFN91_11500</name>
</gene>
<dbReference type="RefSeq" id="WP_199389335.1">
    <property type="nucleotide sequence ID" value="NZ_JAEMHL010000005.1"/>
</dbReference>
<evidence type="ECO:0000256" key="9">
    <source>
        <dbReference type="ARBA" id="ARBA00047937"/>
    </source>
</evidence>
<dbReference type="EC" id="6.1.1.14" evidence="10"/>
<feature type="domain" description="DALR anticodon binding" evidence="11">
    <location>
        <begin position="585"/>
        <end position="676"/>
    </location>
</feature>
<evidence type="ECO:0000256" key="1">
    <source>
        <dbReference type="ARBA" id="ARBA00004496"/>
    </source>
</evidence>
<keyword evidence="7 10" id="KW-0648">Protein biosynthesis</keyword>
<comment type="subcellular location">
    <subcellularLocation>
        <location evidence="1 10">Cytoplasm</location>
    </subcellularLocation>
</comment>
<evidence type="ECO:0000256" key="5">
    <source>
        <dbReference type="ARBA" id="ARBA00022741"/>
    </source>
</evidence>
<evidence type="ECO:0000256" key="2">
    <source>
        <dbReference type="ARBA" id="ARBA00008226"/>
    </source>
</evidence>
<comment type="similarity">
    <text evidence="2 10">Belongs to the class-II aminoacyl-tRNA synthetase family.</text>
</comment>
<dbReference type="PRINTS" id="PR01045">
    <property type="entry name" value="TRNASYNTHGB"/>
</dbReference>
<dbReference type="PANTHER" id="PTHR30075">
    <property type="entry name" value="GLYCYL-TRNA SYNTHETASE"/>
    <property type="match status" value="1"/>
</dbReference>
<dbReference type="InterPro" id="IPR008909">
    <property type="entry name" value="DALR_anticod-bd"/>
</dbReference>
<dbReference type="Pfam" id="PF02092">
    <property type="entry name" value="tRNA_synt_2f"/>
    <property type="match status" value="1"/>
</dbReference>
<keyword evidence="3 10" id="KW-0963">Cytoplasm</keyword>
<keyword evidence="8 10" id="KW-0030">Aminoacyl-tRNA synthetase</keyword>
<evidence type="ECO:0000259" key="11">
    <source>
        <dbReference type="Pfam" id="PF05746"/>
    </source>
</evidence>
<dbReference type="Pfam" id="PF05746">
    <property type="entry name" value="DALR_1"/>
    <property type="match status" value="1"/>
</dbReference>
<evidence type="ECO:0000256" key="4">
    <source>
        <dbReference type="ARBA" id="ARBA00022598"/>
    </source>
</evidence>
<dbReference type="PANTHER" id="PTHR30075:SF2">
    <property type="entry name" value="GLYCINE--TRNA LIGASE, CHLOROPLASTIC_MITOCHONDRIAL 2"/>
    <property type="match status" value="1"/>
</dbReference>
<keyword evidence="6 10" id="KW-0067">ATP-binding</keyword>
<evidence type="ECO:0000256" key="7">
    <source>
        <dbReference type="ARBA" id="ARBA00022917"/>
    </source>
</evidence>
<evidence type="ECO:0000256" key="3">
    <source>
        <dbReference type="ARBA" id="ARBA00022490"/>
    </source>
</evidence>
<dbReference type="HAMAP" id="MF_00255">
    <property type="entry name" value="Gly_tRNA_synth_beta"/>
    <property type="match status" value="1"/>
</dbReference>
<protein>
    <recommendedName>
        <fullName evidence="10">Glycine--tRNA ligase beta subunit</fullName>
        <ecNumber evidence="10">6.1.1.14</ecNumber>
    </recommendedName>
    <alternativeName>
        <fullName evidence="10">Glycyl-tRNA synthetase beta subunit</fullName>
        <shortName evidence="10">GlyRS</shortName>
    </alternativeName>
</protein>
<organism evidence="12 13">
    <name type="scientific">Geomonas anaerohicana</name>
    <dbReference type="NCBI Taxonomy" id="2798583"/>
    <lineage>
        <taxon>Bacteria</taxon>
        <taxon>Pseudomonadati</taxon>
        <taxon>Thermodesulfobacteriota</taxon>
        <taxon>Desulfuromonadia</taxon>
        <taxon>Geobacterales</taxon>
        <taxon>Geobacteraceae</taxon>
        <taxon>Geomonas</taxon>
    </lineage>
</organism>
<dbReference type="NCBIfam" id="TIGR00211">
    <property type="entry name" value="glyS"/>
    <property type="match status" value="1"/>
</dbReference>
<dbReference type="SUPFAM" id="SSF109604">
    <property type="entry name" value="HD-domain/PDEase-like"/>
    <property type="match status" value="1"/>
</dbReference>
<keyword evidence="13" id="KW-1185">Reference proteome</keyword>
<name>A0ABS0YEU7_9BACT</name>
<dbReference type="Proteomes" id="UP000614714">
    <property type="component" value="Unassembled WGS sequence"/>
</dbReference>
<sequence>MAKDLFLEIGCEEIPAGFVPKAMADMEALMKRELETARIEFAEITTLGTPRRLVLAVKGIAERQPDAELTAMGPAKSAAYDADGNPTKAAQGFARGQGVEVADLKVVMTPKGEYLAAVKSEVGRDTAELLPEMLPRLIGNIPFKKSMRWADFDVRFARPIHWIVALYGGTVVPFAFGNIESGSASRGHRFMANTTFPVRDLAHYLEECERHFVIPDPEKRKAIIRQEIDRVARQAKGNVLPDEALLEQVSFLVEYPSAVHGTFSADFLVVPREVLITSMREHQRYFSLVDDQGKLLPGFITINNTLTEDPQVVVKGNERVLRARLSDARFFFDEDHKVKLESRVESLKSVVYQAKLGTSYEKMERFRELAKGLAQRHNPAVADKAARAATLCKADLVSGMVGEFPEVQGIMGREYALHDGEDAAVANAIAEHYLPTQAGGELPASDIGAFVSLADKTDTICGCFSVGLIPTGSADPYALRRSALGIINIILDKKYREPLSGLIKSSLDLLAGKATRPVEQVYQDVLDFFRGRFVNLMADRYPSDVVDAVVSVSFDDLVEAAAKIQALAEFRKRDDFAALAGAFKRVGNIVKDGVDTPVAAALFQEPAEGALYEAQQQVKKKVDAALSGADYLAALTEIATLKPTVDAFFDKVMVMAEDEKVRQNRLALLTSIARLFGSLADFARLSA</sequence>
<dbReference type="EMBL" id="JAEMHL010000005">
    <property type="protein sequence ID" value="MBJ6750840.1"/>
    <property type="molecule type" value="Genomic_DNA"/>
</dbReference>
<evidence type="ECO:0000313" key="13">
    <source>
        <dbReference type="Proteomes" id="UP000614714"/>
    </source>
</evidence>
<dbReference type="PROSITE" id="PS50861">
    <property type="entry name" value="AA_TRNA_LIGASE_II_GLYAB"/>
    <property type="match status" value="1"/>
</dbReference>
<comment type="catalytic activity">
    <reaction evidence="9 10">
        <text>tRNA(Gly) + glycine + ATP = glycyl-tRNA(Gly) + AMP + diphosphate</text>
        <dbReference type="Rhea" id="RHEA:16013"/>
        <dbReference type="Rhea" id="RHEA-COMP:9664"/>
        <dbReference type="Rhea" id="RHEA-COMP:9683"/>
        <dbReference type="ChEBI" id="CHEBI:30616"/>
        <dbReference type="ChEBI" id="CHEBI:33019"/>
        <dbReference type="ChEBI" id="CHEBI:57305"/>
        <dbReference type="ChEBI" id="CHEBI:78442"/>
        <dbReference type="ChEBI" id="CHEBI:78522"/>
        <dbReference type="ChEBI" id="CHEBI:456215"/>
        <dbReference type="EC" id="6.1.1.14"/>
    </reaction>
</comment>
<keyword evidence="5 10" id="KW-0547">Nucleotide-binding</keyword>